<evidence type="ECO:0000256" key="1">
    <source>
        <dbReference type="SAM" id="MobiDB-lite"/>
    </source>
</evidence>
<dbReference type="GeneID" id="36589644"/>
<proteinExistence type="predicted"/>
<gene>
    <name evidence="2" type="ORF">K444DRAFT_619743</name>
</gene>
<organism evidence="2 3">
    <name type="scientific">Hyaloscypha bicolor E</name>
    <dbReference type="NCBI Taxonomy" id="1095630"/>
    <lineage>
        <taxon>Eukaryota</taxon>
        <taxon>Fungi</taxon>
        <taxon>Dikarya</taxon>
        <taxon>Ascomycota</taxon>
        <taxon>Pezizomycotina</taxon>
        <taxon>Leotiomycetes</taxon>
        <taxon>Helotiales</taxon>
        <taxon>Hyaloscyphaceae</taxon>
        <taxon>Hyaloscypha</taxon>
        <taxon>Hyaloscypha bicolor</taxon>
    </lineage>
</organism>
<dbReference type="RefSeq" id="XP_024729981.1">
    <property type="nucleotide sequence ID" value="XM_024881567.1"/>
</dbReference>
<dbReference type="STRING" id="1095630.A0A2J6SQN1"/>
<feature type="region of interest" description="Disordered" evidence="1">
    <location>
        <begin position="1"/>
        <end position="35"/>
    </location>
</feature>
<protein>
    <recommendedName>
        <fullName evidence="4">Actin-like ATPase domain-containing protein</fullName>
    </recommendedName>
</protein>
<accession>A0A2J6SQN1</accession>
<dbReference type="Proteomes" id="UP000235371">
    <property type="component" value="Unassembled WGS sequence"/>
</dbReference>
<evidence type="ECO:0008006" key="4">
    <source>
        <dbReference type="Google" id="ProtNLM"/>
    </source>
</evidence>
<reference evidence="2 3" key="1">
    <citation type="submission" date="2016-04" db="EMBL/GenBank/DDBJ databases">
        <title>A degradative enzymes factory behind the ericoid mycorrhizal symbiosis.</title>
        <authorList>
            <consortium name="DOE Joint Genome Institute"/>
            <person name="Martino E."/>
            <person name="Morin E."/>
            <person name="Grelet G."/>
            <person name="Kuo A."/>
            <person name="Kohler A."/>
            <person name="Daghino S."/>
            <person name="Barry K."/>
            <person name="Choi C."/>
            <person name="Cichocki N."/>
            <person name="Clum A."/>
            <person name="Copeland A."/>
            <person name="Hainaut M."/>
            <person name="Haridas S."/>
            <person name="Labutti K."/>
            <person name="Lindquist E."/>
            <person name="Lipzen A."/>
            <person name="Khouja H.-R."/>
            <person name="Murat C."/>
            <person name="Ohm R."/>
            <person name="Olson A."/>
            <person name="Spatafora J."/>
            <person name="Veneault-Fourrey C."/>
            <person name="Henrissat B."/>
            <person name="Grigoriev I."/>
            <person name="Martin F."/>
            <person name="Perotto S."/>
        </authorList>
    </citation>
    <scope>NUCLEOTIDE SEQUENCE [LARGE SCALE GENOMIC DNA]</scope>
    <source>
        <strain evidence="2 3">E</strain>
    </source>
</reference>
<dbReference type="OrthoDB" id="2963168at2759"/>
<dbReference type="PANTHER" id="PTHR42749:SF8">
    <property type="entry name" value="HSP70 FAMILY PROTEIN (AFU_ORTHOLOGUE AFUA_3G13740)"/>
    <property type="match status" value="1"/>
</dbReference>
<name>A0A2J6SQN1_9HELO</name>
<keyword evidence="3" id="KW-1185">Reference proteome</keyword>
<evidence type="ECO:0000313" key="2">
    <source>
        <dbReference type="EMBL" id="PMD53077.1"/>
    </source>
</evidence>
<dbReference type="Gene3D" id="3.30.420.40">
    <property type="match status" value="2"/>
</dbReference>
<dbReference type="EMBL" id="KZ613895">
    <property type="protein sequence ID" value="PMD53077.1"/>
    <property type="molecule type" value="Genomic_DNA"/>
</dbReference>
<dbReference type="InParanoid" id="A0A2J6SQN1"/>
<dbReference type="InterPro" id="IPR043129">
    <property type="entry name" value="ATPase_NBD"/>
</dbReference>
<sequence>MAHTVPSSFDRFQRFDPGPMDDPPSDRDVDMEEAESPSHLIVAFDFGTTFSSVAYTRVSERMPRDTLGITNVKCITRYPDDRAPPGVTFAWEPREDVPTELWYNLPPPPKQRKSGHQTLQGSGEESMNEDPTLSDASSEFSCSYPEDAENLENEQLNSGEDCGRSASLFWGFGVQKQLRNIDIPKDGTRRLTRFKLMLHENSKETEDIRAGLSVILKNLKKSKMVKQDTDVISDYLEQLFKHTKAELRRLNEYSDSTPVEFVLCVPAVWPSKACRFMQAAMSTAAKRSEFGYLVNGSLDNLFIISEPEAAAACVLAEDNNDIYKNETILVLDAGGGTVDAVTYKVTNSYPLRLSDEVVSPGTQVCGASYINERFEKLLLKRLKHENYLVKNGKTIKSIVEGKVIEFENGEKRLIDTADEYYETDPIFIDDLRANSKKRFSQNRLAITKREMAWVFQYSLDGTANLLIEQLEIVKAKGFAVQKVILIGGFGQSPALRTHLRNVLANERNFLDQEIQFLTPRAASTVVARGAVLRAFNKDHGPLRITSCSYGFLRTEPYEPEEFAAHRNTRCIIDKADGEKYIDGTINWLVQKDEPLPHNKEFYITVKHTFGIRAKYFHCKEVLYVSDFKHESHYRKTHVMNKGAELAGSITADMTFLRDDGHIQPVPPSDFSTFSGPKAPHHWAVTFELVMIIDGRNLRYEARWPPRDSPEARVHSQRVHKSGQTCIAAAFKPGTA</sequence>
<dbReference type="PANTHER" id="PTHR42749">
    <property type="entry name" value="CELL SHAPE-DETERMINING PROTEIN MREB"/>
    <property type="match status" value="1"/>
</dbReference>
<dbReference type="CDD" id="cd10170">
    <property type="entry name" value="ASKHA_NBD_HSP70"/>
    <property type="match status" value="1"/>
</dbReference>
<evidence type="ECO:0000313" key="3">
    <source>
        <dbReference type="Proteomes" id="UP000235371"/>
    </source>
</evidence>
<feature type="compositionally biased region" description="Polar residues" evidence="1">
    <location>
        <begin position="116"/>
        <end position="141"/>
    </location>
</feature>
<dbReference type="SUPFAM" id="SSF53067">
    <property type="entry name" value="Actin-like ATPase domain"/>
    <property type="match status" value="2"/>
</dbReference>
<feature type="region of interest" description="Disordered" evidence="1">
    <location>
        <begin position="103"/>
        <end position="146"/>
    </location>
</feature>
<dbReference type="AlphaFoldDB" id="A0A2J6SQN1"/>
<dbReference type="Gene3D" id="3.90.640.10">
    <property type="entry name" value="Actin, Chain A, domain 4"/>
    <property type="match status" value="1"/>
</dbReference>